<dbReference type="Pfam" id="PF00106">
    <property type="entry name" value="adh_short"/>
    <property type="match status" value="1"/>
</dbReference>
<dbReference type="PRINTS" id="PR00081">
    <property type="entry name" value="GDHRDH"/>
</dbReference>
<proteinExistence type="inferred from homology"/>
<dbReference type="Proteomes" id="UP000245489">
    <property type="component" value="Unassembled WGS sequence"/>
</dbReference>
<dbReference type="InterPro" id="IPR036291">
    <property type="entry name" value="NAD(P)-bd_dom_sf"/>
</dbReference>
<dbReference type="InterPro" id="IPR050259">
    <property type="entry name" value="SDR"/>
</dbReference>
<keyword evidence="2" id="KW-0560">Oxidoreductase</keyword>
<evidence type="ECO:0000313" key="5">
    <source>
        <dbReference type="Proteomes" id="UP000245489"/>
    </source>
</evidence>
<evidence type="ECO:0000313" key="4">
    <source>
        <dbReference type="EMBL" id="PWK23847.1"/>
    </source>
</evidence>
<sequence>MKYALVTGGSRGIGRAICLKMAEMGYNVLINYVSNEEKAREVQTELIEKGVQSEILQFDVANQNQVDTAINTWLANNPEARIEVLVNNAGIRKDRLLMSMTNEEWYGVMDTGIGGFYNVTRLIIREMIKKRYGRVINIVSLSGLTGLPGQTNYSASKAAIIGATKALAQEVGRKNITVNAIAPGFIRTDMIHDIDEDAHKGMIPMKRFGEPEDVAELVGFIASSKASYITSQVLEVNGGLHS</sequence>
<evidence type="ECO:0000256" key="3">
    <source>
        <dbReference type="RuleBase" id="RU000363"/>
    </source>
</evidence>
<dbReference type="FunFam" id="3.40.50.720:FF:000173">
    <property type="entry name" value="3-oxoacyl-[acyl-carrier protein] reductase"/>
    <property type="match status" value="1"/>
</dbReference>
<gene>
    <name evidence="4" type="ORF">LV89_03054</name>
</gene>
<accession>A0A316DZP6</accession>
<dbReference type="EMBL" id="QGGO01000016">
    <property type="protein sequence ID" value="PWK23847.1"/>
    <property type="molecule type" value="Genomic_DNA"/>
</dbReference>
<protein>
    <submittedName>
        <fullName evidence="4">3-oxoacyl-[acyl-carrier protein] reductase</fullName>
    </submittedName>
</protein>
<keyword evidence="5" id="KW-1185">Reference proteome</keyword>
<dbReference type="GO" id="GO:0016491">
    <property type="term" value="F:oxidoreductase activity"/>
    <property type="evidence" value="ECO:0007669"/>
    <property type="project" value="UniProtKB-KW"/>
</dbReference>
<dbReference type="InterPro" id="IPR002347">
    <property type="entry name" value="SDR_fam"/>
</dbReference>
<dbReference type="AlphaFoldDB" id="A0A316DZP6"/>
<comment type="similarity">
    <text evidence="1 3">Belongs to the short-chain dehydrogenases/reductases (SDR) family.</text>
</comment>
<dbReference type="PRINTS" id="PR00080">
    <property type="entry name" value="SDRFAMILY"/>
</dbReference>
<dbReference type="RefSeq" id="WP_109743764.1">
    <property type="nucleotide sequence ID" value="NZ_QGGO01000016.1"/>
</dbReference>
<dbReference type="OrthoDB" id="9788235at2"/>
<reference evidence="4 5" key="1">
    <citation type="submission" date="2018-05" db="EMBL/GenBank/DDBJ databases">
        <title>Genomic Encyclopedia of Archaeal and Bacterial Type Strains, Phase II (KMG-II): from individual species to whole genera.</title>
        <authorList>
            <person name="Goeker M."/>
        </authorList>
    </citation>
    <scope>NUCLEOTIDE SEQUENCE [LARGE SCALE GENOMIC DNA]</scope>
    <source>
        <strain evidence="4 5">DSM 22214</strain>
    </source>
</reference>
<dbReference type="SUPFAM" id="SSF51735">
    <property type="entry name" value="NAD(P)-binding Rossmann-fold domains"/>
    <property type="match status" value="1"/>
</dbReference>
<evidence type="ECO:0000256" key="1">
    <source>
        <dbReference type="ARBA" id="ARBA00006484"/>
    </source>
</evidence>
<name>A0A316DZP6_9BACT</name>
<comment type="caution">
    <text evidence="4">The sequence shown here is derived from an EMBL/GenBank/DDBJ whole genome shotgun (WGS) entry which is preliminary data.</text>
</comment>
<dbReference type="Gene3D" id="3.40.50.720">
    <property type="entry name" value="NAD(P)-binding Rossmann-like Domain"/>
    <property type="match status" value="1"/>
</dbReference>
<dbReference type="PANTHER" id="PTHR42879:SF2">
    <property type="entry name" value="3-OXOACYL-[ACYL-CARRIER-PROTEIN] REDUCTASE FABG"/>
    <property type="match status" value="1"/>
</dbReference>
<dbReference type="NCBIfam" id="NF009466">
    <property type="entry name" value="PRK12826.1-2"/>
    <property type="match status" value="1"/>
</dbReference>
<dbReference type="PANTHER" id="PTHR42879">
    <property type="entry name" value="3-OXOACYL-(ACYL-CARRIER-PROTEIN) REDUCTASE"/>
    <property type="match status" value="1"/>
</dbReference>
<dbReference type="NCBIfam" id="NF004200">
    <property type="entry name" value="PRK05653.1-5"/>
    <property type="match status" value="1"/>
</dbReference>
<organism evidence="4 5">
    <name type="scientific">Arcicella aurantiaca</name>
    <dbReference type="NCBI Taxonomy" id="591202"/>
    <lineage>
        <taxon>Bacteria</taxon>
        <taxon>Pseudomonadati</taxon>
        <taxon>Bacteroidota</taxon>
        <taxon>Cytophagia</taxon>
        <taxon>Cytophagales</taxon>
        <taxon>Flectobacillaceae</taxon>
        <taxon>Arcicella</taxon>
    </lineage>
</organism>
<evidence type="ECO:0000256" key="2">
    <source>
        <dbReference type="ARBA" id="ARBA00023002"/>
    </source>
</evidence>